<keyword evidence="6 9" id="KW-0067">ATP-binding</keyword>
<dbReference type="PANTHER" id="PTHR24419">
    <property type="entry name" value="INTERLEUKIN-1 RECEPTOR-ASSOCIATED KINASE"/>
    <property type="match status" value="1"/>
</dbReference>
<feature type="binding site" evidence="9">
    <location>
        <position position="655"/>
    </location>
    <ligand>
        <name>ATP</name>
        <dbReference type="ChEBI" id="CHEBI:30616"/>
    </ligand>
</feature>
<feature type="region of interest" description="Disordered" evidence="10">
    <location>
        <begin position="250"/>
        <end position="277"/>
    </location>
</feature>
<keyword evidence="2" id="KW-0723">Serine/threonine-protein kinase</keyword>
<dbReference type="PROSITE" id="PS50011">
    <property type="entry name" value="PROTEIN_KINASE_DOM"/>
    <property type="match status" value="1"/>
</dbReference>
<evidence type="ECO:0000256" key="1">
    <source>
        <dbReference type="ARBA" id="ARBA00012513"/>
    </source>
</evidence>
<feature type="region of interest" description="Disordered" evidence="10">
    <location>
        <begin position="449"/>
        <end position="470"/>
    </location>
</feature>
<comment type="catalytic activity">
    <reaction evidence="8">
        <text>L-seryl-[protein] + ATP = O-phospho-L-seryl-[protein] + ADP + H(+)</text>
        <dbReference type="Rhea" id="RHEA:17989"/>
        <dbReference type="Rhea" id="RHEA-COMP:9863"/>
        <dbReference type="Rhea" id="RHEA-COMP:11604"/>
        <dbReference type="ChEBI" id="CHEBI:15378"/>
        <dbReference type="ChEBI" id="CHEBI:29999"/>
        <dbReference type="ChEBI" id="CHEBI:30616"/>
        <dbReference type="ChEBI" id="CHEBI:83421"/>
        <dbReference type="ChEBI" id="CHEBI:456216"/>
        <dbReference type="EC" id="2.7.11.1"/>
    </reaction>
</comment>
<dbReference type="InterPro" id="IPR024604">
    <property type="entry name" value="GSG2_C"/>
</dbReference>
<keyword evidence="5" id="KW-0418">Kinase</keyword>
<evidence type="ECO:0000256" key="8">
    <source>
        <dbReference type="ARBA" id="ARBA00048679"/>
    </source>
</evidence>
<evidence type="ECO:0000256" key="9">
    <source>
        <dbReference type="PROSITE-ProRule" id="PRU10141"/>
    </source>
</evidence>
<evidence type="ECO:0000313" key="13">
    <source>
        <dbReference type="RefSeq" id="XP_022249240.1"/>
    </source>
</evidence>
<feature type="compositionally biased region" description="Polar residues" evidence="10">
    <location>
        <begin position="220"/>
        <end position="236"/>
    </location>
</feature>
<dbReference type="SMART" id="SM01331">
    <property type="entry name" value="DUF3635"/>
    <property type="match status" value="1"/>
</dbReference>
<dbReference type="InterPro" id="IPR017441">
    <property type="entry name" value="Protein_kinase_ATP_BS"/>
</dbReference>
<feature type="compositionally biased region" description="Basic and acidic residues" evidence="10">
    <location>
        <begin position="257"/>
        <end position="266"/>
    </location>
</feature>
<dbReference type="Gene3D" id="3.30.200.20">
    <property type="entry name" value="Phosphorylase Kinase, domain 1"/>
    <property type="match status" value="1"/>
</dbReference>
<dbReference type="RefSeq" id="XP_022249241.1">
    <property type="nucleotide sequence ID" value="XM_022393533.1"/>
</dbReference>
<feature type="compositionally biased region" description="Polar residues" evidence="10">
    <location>
        <begin position="267"/>
        <end position="277"/>
    </location>
</feature>
<dbReference type="InterPro" id="IPR011009">
    <property type="entry name" value="Kinase-like_dom_sf"/>
</dbReference>
<dbReference type="Gene3D" id="1.10.510.10">
    <property type="entry name" value="Transferase(Phosphotransferase) domain 1"/>
    <property type="match status" value="1"/>
</dbReference>
<dbReference type="Pfam" id="PF12330">
    <property type="entry name" value="Haspin_kinase"/>
    <property type="match status" value="1"/>
</dbReference>
<evidence type="ECO:0000256" key="5">
    <source>
        <dbReference type="ARBA" id="ARBA00022777"/>
    </source>
</evidence>
<evidence type="ECO:0000256" key="6">
    <source>
        <dbReference type="ARBA" id="ARBA00022840"/>
    </source>
</evidence>
<evidence type="ECO:0000256" key="10">
    <source>
        <dbReference type="SAM" id="MobiDB-lite"/>
    </source>
</evidence>
<feature type="region of interest" description="Disordered" evidence="10">
    <location>
        <begin position="217"/>
        <end position="236"/>
    </location>
</feature>
<dbReference type="SUPFAM" id="SSF56112">
    <property type="entry name" value="Protein kinase-like (PK-like)"/>
    <property type="match status" value="1"/>
</dbReference>
<evidence type="ECO:0000313" key="14">
    <source>
        <dbReference type="RefSeq" id="XP_022249241.1"/>
    </source>
</evidence>
<sequence length="937" mass="106164">MITRFQNKRAYGRHRQRRISLASCARPQSSSILLVVDEKEDADEEYHKKNLERKISSDISTSGASSTFDKLLKEGQQKRITRQNAHVTPVVWNSSLSDSHSNTESSDSGTLFKSLCDKPAASARCILSPAVPVTNGKYTKECQNKGTKGNFGKLTQRNLVEKDKTKNKRVRITKHNIPNPASNSKTELSKKNLRKLSIDWSEIDAYSFVFEKIPRKTNCHQHPNFPSRSTVNDDYQDNSESVCVELVANGSNNPSKETVDNLHNDQESVSSEVENQNLNLSSESVATTLPDILNFGIQQKKQRLASEQEQESSKLDNVEHFSEVEKNGNSQSSQHNCHSNSCMLENLSNISQCSSPEVGWVATERKSSYLISSQKTSTPNTRVKYPWEKRLLKPSKLLQRQTELSESFNGALHNKSVNDLHETQSDLKTVKDTLDKLLHSTRSSVFNMRLTPHHPSKIGNSSKQEKQKDYFQQSNDASFSQFSADLFQSREKPKNKTRQQIPNALNLQTSALVNREATEDVTAKQCIEENPDNNKKSVSVDMFLEVSSALDSPVSSSFYEFCPSAVKEVHLKLQAEELCRSLRVVLTPLQASYRGRISLITPVHKVLALCGQNEPISFSVAFPQRFLSRCKKIGEGVYGEVFHSNSPQGEEIAIKIVPIEGDFPVNEESQKNFEEILPEIVVSQELTKLNDDKENMTSTFISVKRVMCVQGKYPIKLLQEWDKFAKNKSTLNDRPDIFDTNQLYIIFEFSDGGCDLESFHFTSAEEAVSVLKQVACALAVAEEALQYEHRDLHWGNILVARSTKENVEFTFKGKKLSFPACGVFVSIIDFTLSRFTKDGCTVFTDLSNDLTLFTGEGDYQFEIYRLMRKHNQNEWESFHPFTNILWLHYLAEKLVNSKKYKSRSKNHRVALGQLRSLMSTLLKFQSASDFIQESYTS</sequence>
<keyword evidence="12" id="KW-1185">Reference proteome</keyword>
<gene>
    <name evidence="13 14" type="primary">LOC106465607</name>
</gene>
<keyword evidence="4 9" id="KW-0547">Nucleotide-binding</keyword>
<evidence type="ECO:0000313" key="12">
    <source>
        <dbReference type="Proteomes" id="UP000694941"/>
    </source>
</evidence>
<proteinExistence type="predicted"/>
<evidence type="ECO:0000256" key="4">
    <source>
        <dbReference type="ARBA" id="ARBA00022741"/>
    </source>
</evidence>
<feature type="region of interest" description="Disordered" evidence="10">
    <location>
        <begin position="303"/>
        <end position="333"/>
    </location>
</feature>
<feature type="compositionally biased region" description="Basic and acidic residues" evidence="10">
    <location>
        <begin position="311"/>
        <end position="326"/>
    </location>
</feature>
<dbReference type="GeneID" id="106465607"/>
<organism evidence="12 13">
    <name type="scientific">Limulus polyphemus</name>
    <name type="common">Atlantic horseshoe crab</name>
    <dbReference type="NCBI Taxonomy" id="6850"/>
    <lineage>
        <taxon>Eukaryota</taxon>
        <taxon>Metazoa</taxon>
        <taxon>Ecdysozoa</taxon>
        <taxon>Arthropoda</taxon>
        <taxon>Chelicerata</taxon>
        <taxon>Merostomata</taxon>
        <taxon>Xiphosura</taxon>
        <taxon>Limulidae</taxon>
        <taxon>Limulus</taxon>
    </lineage>
</organism>
<protein>
    <recommendedName>
        <fullName evidence="1">non-specific serine/threonine protein kinase</fullName>
        <ecNumber evidence="1">2.7.11.1</ecNumber>
    </recommendedName>
</protein>
<keyword evidence="3" id="KW-0808">Transferase</keyword>
<dbReference type="PANTHER" id="PTHR24419:SF18">
    <property type="entry name" value="SERINE_THREONINE-PROTEIN KINASE HASPIN"/>
    <property type="match status" value="1"/>
</dbReference>
<dbReference type="PROSITE" id="PS00107">
    <property type="entry name" value="PROTEIN_KINASE_ATP"/>
    <property type="match status" value="1"/>
</dbReference>
<accession>A0ABM1T034</accession>
<name>A0ABM1T034_LIMPO</name>
<evidence type="ECO:0000256" key="2">
    <source>
        <dbReference type="ARBA" id="ARBA00022527"/>
    </source>
</evidence>
<evidence type="ECO:0000256" key="3">
    <source>
        <dbReference type="ARBA" id="ARBA00022679"/>
    </source>
</evidence>
<reference evidence="13 14" key="1">
    <citation type="submission" date="2025-05" db="UniProtKB">
        <authorList>
            <consortium name="RefSeq"/>
        </authorList>
    </citation>
    <scope>IDENTIFICATION</scope>
    <source>
        <tissue evidence="13 14">Muscle</tissue>
    </source>
</reference>
<evidence type="ECO:0000259" key="11">
    <source>
        <dbReference type="PROSITE" id="PS50011"/>
    </source>
</evidence>
<dbReference type="EC" id="2.7.11.1" evidence="1"/>
<dbReference type="InterPro" id="IPR000719">
    <property type="entry name" value="Prot_kinase_dom"/>
</dbReference>
<feature type="domain" description="Protein kinase" evidence="11">
    <location>
        <begin position="627"/>
        <end position="937"/>
    </location>
</feature>
<dbReference type="Proteomes" id="UP000694941">
    <property type="component" value="Unplaced"/>
</dbReference>
<dbReference type="SMART" id="SM00220">
    <property type="entry name" value="S_TKc"/>
    <property type="match status" value="1"/>
</dbReference>
<evidence type="ECO:0000256" key="7">
    <source>
        <dbReference type="ARBA" id="ARBA00047899"/>
    </source>
</evidence>
<comment type="catalytic activity">
    <reaction evidence="7">
        <text>L-threonyl-[protein] + ATP = O-phospho-L-threonyl-[protein] + ADP + H(+)</text>
        <dbReference type="Rhea" id="RHEA:46608"/>
        <dbReference type="Rhea" id="RHEA-COMP:11060"/>
        <dbReference type="Rhea" id="RHEA-COMP:11605"/>
        <dbReference type="ChEBI" id="CHEBI:15378"/>
        <dbReference type="ChEBI" id="CHEBI:30013"/>
        <dbReference type="ChEBI" id="CHEBI:30616"/>
        <dbReference type="ChEBI" id="CHEBI:61977"/>
        <dbReference type="ChEBI" id="CHEBI:456216"/>
        <dbReference type="EC" id="2.7.11.1"/>
    </reaction>
</comment>
<dbReference type="RefSeq" id="XP_022249240.1">
    <property type="nucleotide sequence ID" value="XM_022393532.1"/>
</dbReference>